<comment type="caution">
    <text evidence="1">The sequence shown here is derived from an EMBL/GenBank/DDBJ whole genome shotgun (WGS) entry which is preliminary data.</text>
</comment>
<organism evidence="1 2">
    <name type="scientific">Fredinandcohnia salidurans</name>
    <dbReference type="NCBI Taxonomy" id="2595041"/>
    <lineage>
        <taxon>Bacteria</taxon>
        <taxon>Bacillati</taxon>
        <taxon>Bacillota</taxon>
        <taxon>Bacilli</taxon>
        <taxon>Bacillales</taxon>
        <taxon>Bacillaceae</taxon>
        <taxon>Fredinandcohnia</taxon>
    </lineage>
</organism>
<name>A0ABW4MMF8_9BACI</name>
<dbReference type="RefSeq" id="WP_388036808.1">
    <property type="nucleotide sequence ID" value="NZ_JBHUEK010000010.1"/>
</dbReference>
<evidence type="ECO:0000313" key="2">
    <source>
        <dbReference type="Proteomes" id="UP001597227"/>
    </source>
</evidence>
<gene>
    <name evidence="1" type="ORF">ACFSFW_07635</name>
</gene>
<sequence>MKRLPFERPNVHYNEKLFEIDEQICALLEKRKNISNDNPGIPKEEMISRWAKKYGFYEEYLNAVFESFRSEKYFKPRVEPKGFKKHLPVLKAVEVKNVLYTVNFIRQYSNASVINLNIDWDASEEIEETWVHTFWELEMGDKYDCRTEGGSGSGGHVSYKFVVSPPLPDELNELVLQFKGYLTPHREAPTGVEFEIEL</sequence>
<dbReference type="Proteomes" id="UP001597227">
    <property type="component" value="Unassembled WGS sequence"/>
</dbReference>
<dbReference type="EMBL" id="JBHUEK010000010">
    <property type="protein sequence ID" value="MFD1778537.1"/>
    <property type="molecule type" value="Genomic_DNA"/>
</dbReference>
<protein>
    <submittedName>
        <fullName evidence="1">Uncharacterized protein</fullName>
    </submittedName>
</protein>
<keyword evidence="2" id="KW-1185">Reference proteome</keyword>
<evidence type="ECO:0000313" key="1">
    <source>
        <dbReference type="EMBL" id="MFD1778537.1"/>
    </source>
</evidence>
<accession>A0ABW4MMF8</accession>
<proteinExistence type="predicted"/>
<reference evidence="2" key="1">
    <citation type="journal article" date="2019" name="Int. J. Syst. Evol. Microbiol.">
        <title>The Global Catalogue of Microorganisms (GCM) 10K type strain sequencing project: providing services to taxonomists for standard genome sequencing and annotation.</title>
        <authorList>
            <consortium name="The Broad Institute Genomics Platform"/>
            <consortium name="The Broad Institute Genome Sequencing Center for Infectious Disease"/>
            <person name="Wu L."/>
            <person name="Ma J."/>
        </authorList>
    </citation>
    <scope>NUCLEOTIDE SEQUENCE [LARGE SCALE GENOMIC DNA]</scope>
    <source>
        <strain evidence="2">CCUG 15531</strain>
    </source>
</reference>